<name>A0A1M7MNJ8_9ACTN</name>
<dbReference type="GO" id="GO:0046872">
    <property type="term" value="F:metal ion binding"/>
    <property type="evidence" value="ECO:0007669"/>
    <property type="project" value="UniProtKB-UniRule"/>
</dbReference>
<dbReference type="Pfam" id="PF01152">
    <property type="entry name" value="Bac_globin"/>
    <property type="match status" value="1"/>
</dbReference>
<proteinExistence type="inferred from homology"/>
<dbReference type="GO" id="GO:0005344">
    <property type="term" value="F:oxygen carrier activity"/>
    <property type="evidence" value="ECO:0007669"/>
    <property type="project" value="UniProtKB-UniRule"/>
</dbReference>
<sequence length="124" mass="12835">MSTEAAPETIFERIGGEPAVAAVVDLFYAKVIADPSLAPYFDGVDLEQLKEHQRLFVGQALGAERPYPGRALSVAHAGLGITPAAFAAVVGHLAASLAEAGVDDETISQIAAVLVPLEPEVVSL</sequence>
<dbReference type="InterPro" id="IPR016339">
    <property type="entry name" value="Hemoglobin_trunc_I"/>
</dbReference>
<dbReference type="RefSeq" id="WP_073253514.1">
    <property type="nucleotide sequence ID" value="NZ_FRCS01000002.1"/>
</dbReference>
<dbReference type="STRING" id="134849.SAMN05443668_102198"/>
<keyword evidence="4 6" id="KW-0479">Metal-binding</keyword>
<evidence type="ECO:0000256" key="7">
    <source>
        <dbReference type="PIRSR" id="PIRSR002030-1"/>
    </source>
</evidence>
<dbReference type="AlphaFoldDB" id="A0A1M7MNJ8"/>
<evidence type="ECO:0000313" key="10">
    <source>
        <dbReference type="Proteomes" id="UP000184440"/>
    </source>
</evidence>
<evidence type="ECO:0000313" key="9">
    <source>
        <dbReference type="EMBL" id="SHM92472.1"/>
    </source>
</evidence>
<keyword evidence="5 6" id="KW-0408">Iron</keyword>
<evidence type="ECO:0000256" key="8">
    <source>
        <dbReference type="PIRSR" id="PIRSR601486-1"/>
    </source>
</evidence>
<dbReference type="InterPro" id="IPR012292">
    <property type="entry name" value="Globin/Proto"/>
</dbReference>
<keyword evidence="3 6" id="KW-0349">Heme</keyword>
<evidence type="ECO:0000256" key="1">
    <source>
        <dbReference type="ARBA" id="ARBA00009660"/>
    </source>
</evidence>
<feature type="binding site" description="proximal binding residue" evidence="7">
    <location>
        <position position="76"/>
    </location>
    <ligand>
        <name>heme</name>
        <dbReference type="ChEBI" id="CHEBI:30413"/>
    </ligand>
    <ligandPart>
        <name>Fe</name>
        <dbReference type="ChEBI" id="CHEBI:18248"/>
    </ligandPart>
</feature>
<comment type="similarity">
    <text evidence="1 6">Belongs to the truncated hemoglobin family. Group I subfamily.</text>
</comment>
<dbReference type="Proteomes" id="UP000184440">
    <property type="component" value="Unassembled WGS sequence"/>
</dbReference>
<dbReference type="EMBL" id="FRCS01000002">
    <property type="protein sequence ID" value="SHM92472.1"/>
    <property type="molecule type" value="Genomic_DNA"/>
</dbReference>
<reference evidence="9 10" key="1">
    <citation type="submission" date="2016-11" db="EMBL/GenBank/DDBJ databases">
        <authorList>
            <person name="Jaros S."/>
            <person name="Januszkiewicz K."/>
            <person name="Wedrychowicz H."/>
        </authorList>
    </citation>
    <scope>NUCLEOTIDE SEQUENCE [LARGE SCALE GENOMIC DNA]</scope>
    <source>
        <strain evidence="9 10">DSM 46144</strain>
    </source>
</reference>
<keyword evidence="6" id="KW-0561">Oxygen transport</keyword>
<feature type="binding site" description="distal binding residue" evidence="8">
    <location>
        <position position="52"/>
    </location>
    <ligand>
        <name>heme</name>
        <dbReference type="ChEBI" id="CHEBI:30413"/>
    </ligand>
    <ligandPart>
        <name>Fe</name>
        <dbReference type="ChEBI" id="CHEBI:18248"/>
    </ligandPart>
</feature>
<comment type="cofactor">
    <cofactor evidence="7">
        <name>heme</name>
        <dbReference type="ChEBI" id="CHEBI:30413"/>
    </cofactor>
    <text evidence="7">Binds 1 heme group per subunit.</text>
</comment>
<keyword evidence="2 6" id="KW-0813">Transport</keyword>
<protein>
    <recommendedName>
        <fullName evidence="6">Group 1 truncated hemoglobin</fullName>
    </recommendedName>
</protein>
<dbReference type="GO" id="GO:0019825">
    <property type="term" value="F:oxygen binding"/>
    <property type="evidence" value="ECO:0007669"/>
    <property type="project" value="InterPro"/>
</dbReference>
<dbReference type="PIRSF" id="PIRSF002030">
    <property type="entry name" value="Globin_Protozoa/Cyanobacteria"/>
    <property type="match status" value="1"/>
</dbReference>
<dbReference type="Gene3D" id="1.10.490.10">
    <property type="entry name" value="Globins"/>
    <property type="match status" value="1"/>
</dbReference>
<organism evidence="9 10">
    <name type="scientific">Cryptosporangium aurantiacum</name>
    <dbReference type="NCBI Taxonomy" id="134849"/>
    <lineage>
        <taxon>Bacteria</taxon>
        <taxon>Bacillati</taxon>
        <taxon>Actinomycetota</taxon>
        <taxon>Actinomycetes</taxon>
        <taxon>Cryptosporangiales</taxon>
        <taxon>Cryptosporangiaceae</taxon>
        <taxon>Cryptosporangium</taxon>
    </lineage>
</organism>
<evidence type="ECO:0000256" key="5">
    <source>
        <dbReference type="ARBA" id="ARBA00023004"/>
    </source>
</evidence>
<evidence type="ECO:0000256" key="2">
    <source>
        <dbReference type="ARBA" id="ARBA00022448"/>
    </source>
</evidence>
<dbReference type="InterPro" id="IPR009050">
    <property type="entry name" value="Globin-like_sf"/>
</dbReference>
<dbReference type="SUPFAM" id="SSF46458">
    <property type="entry name" value="Globin-like"/>
    <property type="match status" value="1"/>
</dbReference>
<dbReference type="InterPro" id="IPR001486">
    <property type="entry name" value="Hemoglobin_trunc"/>
</dbReference>
<keyword evidence="10" id="KW-1185">Reference proteome</keyword>
<evidence type="ECO:0000256" key="6">
    <source>
        <dbReference type="PIRNR" id="PIRNR002030"/>
    </source>
</evidence>
<accession>A0A1M7MNJ8</accession>
<gene>
    <name evidence="9" type="ORF">SAMN05443668_102198</name>
</gene>
<evidence type="ECO:0000256" key="4">
    <source>
        <dbReference type="ARBA" id="ARBA00022723"/>
    </source>
</evidence>
<dbReference type="OrthoDB" id="9798157at2"/>
<evidence type="ECO:0000256" key="3">
    <source>
        <dbReference type="ARBA" id="ARBA00022617"/>
    </source>
</evidence>
<feature type="binding site" description="distal binding residue" evidence="8">
    <location>
        <position position="76"/>
    </location>
    <ligand>
        <name>heme</name>
        <dbReference type="ChEBI" id="CHEBI:30413"/>
    </ligand>
    <ligandPart>
        <name>Fe</name>
        <dbReference type="ChEBI" id="CHEBI:18248"/>
    </ligandPart>
</feature>
<dbReference type="CDD" id="cd00454">
    <property type="entry name" value="TrHb1_N"/>
    <property type="match status" value="1"/>
</dbReference>
<dbReference type="GO" id="GO:0020037">
    <property type="term" value="F:heme binding"/>
    <property type="evidence" value="ECO:0007669"/>
    <property type="project" value="InterPro"/>
</dbReference>